<feature type="region of interest" description="Disordered" evidence="1">
    <location>
        <begin position="693"/>
        <end position="762"/>
    </location>
</feature>
<protein>
    <submittedName>
        <fullName evidence="3">PAS domain-containing protein</fullName>
    </submittedName>
</protein>
<accession>A0A1I8I2V8</accession>
<feature type="compositionally biased region" description="Low complexity" evidence="1">
    <location>
        <begin position="451"/>
        <end position="464"/>
    </location>
</feature>
<dbReference type="Gene3D" id="3.30.710.10">
    <property type="entry name" value="Potassium Channel Kv1.1, Chain A"/>
    <property type="match status" value="1"/>
</dbReference>
<sequence length="1096" mass="116552">MLTPGFAQESLKRQSGWPAMELEDALSSNDSEIYFASASCGPGRRVSIGDCFWSSLSKAGRCFLLRLEALYIPVQRRLRQDRAISRMASVSVFYPTSYVSRDANYGLKLKRVNAPISASGVVCVGFHRVFVPPVDFEVLRHPKPLTLTLEDFFKCIAPDACGNGTGNWAEQGYSLPDFLASSSHGKRDARSKANVLVMSVSSFNRLQRYSAAHCLYGWSREQVLGYIGDGCLAQCPAGTKVFFCRRKHPLYHVNRHASRQESLAPKRKGELRTLGRRSEQECISDLQLRVKVDKRCLRRQRGGHGGGSGEASDTDEQVSRAGRGRPKRTRHAAAASGTAANNRLSSRSSAAAAAAAAATAAKQRRKKPPSTAAARAAAVAAAAAAAPSRKRRHGRRKKGRPPKKRPKLEPATPKLEISDVSPASPPHPQSPPPTPPPPPPPPPPPLPPSPATQAPPSLPSAVALPRKRGRPRKTTLVEPANPTQRRGTTSADAAAAAAANEAADAPDATVTAATATDAASASSFESFAGTRDSIDSVIENVLSQAHDQDYRLVTSSAAVATAAASAKPPPPPPPPAQPTSPPPPARSSPFQLRLETISPAAPVTKIENEPVSPPIVSQHELYQLHSLHQLHQHQQLHHRLFPPHQHPLMHLPFPPSAAEDPAAFLQQWAAARHHPASWEAAVARRRLQLRQLHPPSRQQHQKPAGPPPPQSMWVPQKTPCYGAPPMQMPSYPGLSHPPIPLGGGPQRFGGVSGGVSSGGGGGGAPLPSLPFLQSPAATLVPVIIANPMGAPTPSLSHSAITSCSGSGLPAFSAPQSTAAAVAAAAAAAANIPVGSGRAPPPPPAAVSSGTVPATAESLPRRRVTACAAEEWRVGNLAKAVPDAAVMRKSLSSASKAQLVAAAMVSRATSVTLRQGGGCGQSRPPENRIVHQCWRSPFRDLQIHSAEHPGHPAGLAGRSHLGEQRRLRSGHRGVLLRPAQRRVRHDSQLLPHRPAAHPMDICGPMFEEELAYWGIDEKQMESCCWTTYRTHRDAQETLAELNGGELSDDGEEDAPGDTARRFGIEEAAGPELGRWQRVRPRVWALLEVEGTGVGGPG</sequence>
<feature type="compositionally biased region" description="Pro residues" evidence="1">
    <location>
        <begin position="567"/>
        <end position="586"/>
    </location>
</feature>
<feature type="region of interest" description="Disordered" evidence="1">
    <location>
        <begin position="299"/>
        <end position="530"/>
    </location>
</feature>
<feature type="compositionally biased region" description="Gly residues" evidence="1">
    <location>
        <begin position="741"/>
        <end position="762"/>
    </location>
</feature>
<dbReference type="InterPro" id="IPR011333">
    <property type="entry name" value="SKP1/BTB/POZ_sf"/>
</dbReference>
<feature type="compositionally biased region" description="Low complexity" evidence="1">
    <location>
        <begin position="491"/>
        <end position="523"/>
    </location>
</feature>
<feature type="compositionally biased region" description="Low complexity" evidence="1">
    <location>
        <begin position="372"/>
        <end position="386"/>
    </location>
</feature>
<dbReference type="PRINTS" id="PR00929">
    <property type="entry name" value="ATHOOK"/>
</dbReference>
<feature type="compositionally biased region" description="Polar residues" evidence="1">
    <location>
        <begin position="481"/>
        <end position="490"/>
    </location>
</feature>
<dbReference type="InterPro" id="IPR017956">
    <property type="entry name" value="AT_hook_DNA-bd_motif"/>
</dbReference>
<evidence type="ECO:0000256" key="1">
    <source>
        <dbReference type="SAM" id="MobiDB-lite"/>
    </source>
</evidence>
<proteinExistence type="predicted"/>
<dbReference type="PRINTS" id="PR01217">
    <property type="entry name" value="PRICHEXTENSN"/>
</dbReference>
<dbReference type="AlphaFoldDB" id="A0A1I8I2V8"/>
<evidence type="ECO:0000313" key="2">
    <source>
        <dbReference type="Proteomes" id="UP000095280"/>
    </source>
</evidence>
<evidence type="ECO:0000313" key="3">
    <source>
        <dbReference type="WBParaSite" id="maker-uti_cns_0009551-snap-gene-0.2-mRNA-1"/>
    </source>
</evidence>
<feature type="compositionally biased region" description="Basic residues" evidence="1">
    <location>
        <begin position="388"/>
        <end position="406"/>
    </location>
</feature>
<feature type="compositionally biased region" description="Low complexity" evidence="1">
    <location>
        <begin position="332"/>
        <end position="361"/>
    </location>
</feature>
<dbReference type="GO" id="GO:0003677">
    <property type="term" value="F:DNA binding"/>
    <property type="evidence" value="ECO:0007669"/>
    <property type="project" value="InterPro"/>
</dbReference>
<dbReference type="WBParaSite" id="maker-uti_cns_0009551-snap-gene-0.2-mRNA-1">
    <property type="protein sequence ID" value="maker-uti_cns_0009551-snap-gene-0.2-mRNA-1"/>
    <property type="gene ID" value="maker-uti_cns_0009551-snap-gene-0.2"/>
</dbReference>
<name>A0A1I8I2V8_9PLAT</name>
<feature type="compositionally biased region" description="Basic residues" evidence="1">
    <location>
        <begin position="322"/>
        <end position="331"/>
    </location>
</feature>
<feature type="region of interest" description="Disordered" evidence="1">
    <location>
        <begin position="561"/>
        <end position="589"/>
    </location>
</feature>
<feature type="compositionally biased region" description="Pro residues" evidence="1">
    <location>
        <begin position="423"/>
        <end position="450"/>
    </location>
</feature>
<organism evidence="2 3">
    <name type="scientific">Macrostomum lignano</name>
    <dbReference type="NCBI Taxonomy" id="282301"/>
    <lineage>
        <taxon>Eukaryota</taxon>
        <taxon>Metazoa</taxon>
        <taxon>Spiralia</taxon>
        <taxon>Lophotrochozoa</taxon>
        <taxon>Platyhelminthes</taxon>
        <taxon>Rhabditophora</taxon>
        <taxon>Macrostomorpha</taxon>
        <taxon>Macrostomida</taxon>
        <taxon>Macrostomidae</taxon>
        <taxon>Macrostomum</taxon>
    </lineage>
</organism>
<reference evidence="3" key="1">
    <citation type="submission" date="2016-11" db="UniProtKB">
        <authorList>
            <consortium name="WormBaseParasite"/>
        </authorList>
    </citation>
    <scope>IDENTIFICATION</scope>
</reference>
<keyword evidence="2" id="KW-1185">Reference proteome</keyword>
<dbReference type="Proteomes" id="UP000095280">
    <property type="component" value="Unplaced"/>
</dbReference>